<accession>A0A8S5SS46</accession>
<sequence>MKKYYAIYNISYDRHEPLCICENLEEVIELTRDYQKSQRVKYGDYVEITEDEWYKVVAGKPLERLKREE</sequence>
<dbReference type="EMBL" id="BK032664">
    <property type="protein sequence ID" value="DAF53776.1"/>
    <property type="molecule type" value="Genomic_DNA"/>
</dbReference>
<organism evidence="1">
    <name type="scientific">Myoviridae sp. ctZ2t4</name>
    <dbReference type="NCBI Taxonomy" id="2827693"/>
    <lineage>
        <taxon>Viruses</taxon>
        <taxon>Duplodnaviria</taxon>
        <taxon>Heunggongvirae</taxon>
        <taxon>Uroviricota</taxon>
        <taxon>Caudoviricetes</taxon>
    </lineage>
</organism>
<reference evidence="1" key="1">
    <citation type="journal article" date="2021" name="Proc. Natl. Acad. Sci. U.S.A.">
        <title>A Catalog of Tens of Thousands of Viruses from Human Metagenomes Reveals Hidden Associations with Chronic Diseases.</title>
        <authorList>
            <person name="Tisza M.J."/>
            <person name="Buck C.B."/>
        </authorList>
    </citation>
    <scope>NUCLEOTIDE SEQUENCE</scope>
    <source>
        <strain evidence="1">CtZ2t4</strain>
    </source>
</reference>
<name>A0A8S5SS46_9CAUD</name>
<proteinExistence type="predicted"/>
<evidence type="ECO:0000313" key="1">
    <source>
        <dbReference type="EMBL" id="DAF53776.1"/>
    </source>
</evidence>
<protein>
    <submittedName>
        <fullName evidence="1">Uncharacterized protein</fullName>
    </submittedName>
</protein>